<dbReference type="GO" id="GO:0008081">
    <property type="term" value="F:phosphoric diester hydrolase activity"/>
    <property type="evidence" value="ECO:0007669"/>
    <property type="project" value="InterPro"/>
</dbReference>
<dbReference type="Pfam" id="PF03009">
    <property type="entry name" value="GDPD"/>
    <property type="match status" value="1"/>
</dbReference>
<reference evidence="2" key="2">
    <citation type="submission" date="2020-09" db="EMBL/GenBank/DDBJ databases">
        <authorList>
            <person name="Sun Q."/>
            <person name="Zhou Y."/>
        </authorList>
    </citation>
    <scope>NUCLEOTIDE SEQUENCE</scope>
    <source>
        <strain evidence="2">CGMCC 1.12214</strain>
    </source>
</reference>
<accession>A0A917I6F0</accession>
<comment type="caution">
    <text evidence="2">The sequence shown here is derived from an EMBL/GenBank/DDBJ whole genome shotgun (WGS) entry which is preliminary data.</text>
</comment>
<dbReference type="PANTHER" id="PTHR46211:SF14">
    <property type="entry name" value="GLYCEROPHOSPHODIESTER PHOSPHODIESTERASE"/>
    <property type="match status" value="1"/>
</dbReference>
<dbReference type="RefSeq" id="WP_188517199.1">
    <property type="nucleotide sequence ID" value="NZ_BMES01000001.1"/>
</dbReference>
<evidence type="ECO:0000313" key="3">
    <source>
        <dbReference type="Proteomes" id="UP000603912"/>
    </source>
</evidence>
<dbReference type="SUPFAM" id="SSF51695">
    <property type="entry name" value="PLC-like phosphodiesterases"/>
    <property type="match status" value="1"/>
</dbReference>
<proteinExistence type="predicted"/>
<dbReference type="InterPro" id="IPR030395">
    <property type="entry name" value="GP_PDE_dom"/>
</dbReference>
<protein>
    <submittedName>
        <fullName evidence="2">Glycerophosphoryl diester phosphodiesterase</fullName>
    </submittedName>
</protein>
<dbReference type="PROSITE" id="PS51704">
    <property type="entry name" value="GP_PDE"/>
    <property type="match status" value="1"/>
</dbReference>
<dbReference type="Proteomes" id="UP000603912">
    <property type="component" value="Unassembled WGS sequence"/>
</dbReference>
<dbReference type="GO" id="GO:0006629">
    <property type="term" value="P:lipid metabolic process"/>
    <property type="evidence" value="ECO:0007669"/>
    <property type="project" value="InterPro"/>
</dbReference>
<reference evidence="2" key="1">
    <citation type="journal article" date="2014" name="Int. J. Syst. Evol. Microbiol.">
        <title>Complete genome sequence of Corynebacterium casei LMG S-19264T (=DSM 44701T), isolated from a smear-ripened cheese.</title>
        <authorList>
            <consortium name="US DOE Joint Genome Institute (JGI-PGF)"/>
            <person name="Walter F."/>
            <person name="Albersmeier A."/>
            <person name="Kalinowski J."/>
            <person name="Ruckert C."/>
        </authorList>
    </citation>
    <scope>NUCLEOTIDE SEQUENCE</scope>
    <source>
        <strain evidence="2">CGMCC 1.12214</strain>
    </source>
</reference>
<evidence type="ECO:0000259" key="1">
    <source>
        <dbReference type="PROSITE" id="PS51704"/>
    </source>
</evidence>
<dbReference type="PROSITE" id="PS50007">
    <property type="entry name" value="PIPLC_X_DOMAIN"/>
    <property type="match status" value="1"/>
</dbReference>
<name>A0A917I6F0_9HYPH</name>
<organism evidence="2 3">
    <name type="scientific">Alsobacter metallidurans</name>
    <dbReference type="NCBI Taxonomy" id="340221"/>
    <lineage>
        <taxon>Bacteria</taxon>
        <taxon>Pseudomonadati</taxon>
        <taxon>Pseudomonadota</taxon>
        <taxon>Alphaproteobacteria</taxon>
        <taxon>Hyphomicrobiales</taxon>
        <taxon>Alsobacteraceae</taxon>
        <taxon>Alsobacter</taxon>
    </lineage>
</organism>
<dbReference type="AlphaFoldDB" id="A0A917I6F0"/>
<dbReference type="PANTHER" id="PTHR46211">
    <property type="entry name" value="GLYCEROPHOSPHORYL DIESTER PHOSPHODIESTERASE"/>
    <property type="match status" value="1"/>
</dbReference>
<gene>
    <name evidence="2" type="ORF">GCM10007036_16930</name>
</gene>
<feature type="domain" description="GP-PDE" evidence="1">
    <location>
        <begin position="1"/>
        <end position="241"/>
    </location>
</feature>
<evidence type="ECO:0000313" key="2">
    <source>
        <dbReference type="EMBL" id="GGH16314.1"/>
    </source>
</evidence>
<dbReference type="Gene3D" id="3.20.20.190">
    <property type="entry name" value="Phosphatidylinositol (PI) phosphodiesterase"/>
    <property type="match status" value="1"/>
</dbReference>
<dbReference type="CDD" id="cd08565">
    <property type="entry name" value="GDPD_pAtGDE_like"/>
    <property type="match status" value="1"/>
</dbReference>
<keyword evidence="3" id="KW-1185">Reference proteome</keyword>
<dbReference type="EMBL" id="BMES01000001">
    <property type="protein sequence ID" value="GGH16314.1"/>
    <property type="molecule type" value="Genomic_DNA"/>
</dbReference>
<sequence>MWIIGHRGARNLWAENSLGGFRRTIDLGVDAVELDLHLTRDREIVVIHDPLLDRTTTGRGPVAALGLDALRQLRLQDTVDERIPTLDETLALFAPTSLHLELEIKTDSRGVPYPGLVQKTVAMVERYHMVERVRLTCFVPEVLEEIRAVAPSMRRLASLDRRSAEMLGGLNQALKRFMDLDCTIAVEKSLLEAEQDACLSVVGTARLGVWAPNTATDLHHWLRQPIAQLTTDRPDLAVDIRAQLAGNGSAS</sequence>
<dbReference type="InterPro" id="IPR017946">
    <property type="entry name" value="PLC-like_Pdiesterase_TIM-brl"/>
</dbReference>